<gene>
    <name evidence="2" type="ORF">IC229_28740</name>
</gene>
<comment type="caution">
    <text evidence="2">The sequence shown here is derived from an EMBL/GenBank/DDBJ whole genome shotgun (WGS) entry which is preliminary data.</text>
</comment>
<dbReference type="Proteomes" id="UP000598820">
    <property type="component" value="Unassembled WGS sequence"/>
</dbReference>
<keyword evidence="3" id="KW-1185">Reference proteome</keyword>
<name>A0A926Y107_9BACT</name>
<evidence type="ECO:0000313" key="2">
    <source>
        <dbReference type="EMBL" id="MBD2704659.1"/>
    </source>
</evidence>
<dbReference type="EMBL" id="JACWZY010000035">
    <property type="protein sequence ID" value="MBD2704659.1"/>
    <property type="molecule type" value="Genomic_DNA"/>
</dbReference>
<evidence type="ECO:0000313" key="3">
    <source>
        <dbReference type="Proteomes" id="UP000598820"/>
    </source>
</evidence>
<reference evidence="2" key="1">
    <citation type="submission" date="2020-09" db="EMBL/GenBank/DDBJ databases">
        <authorList>
            <person name="Kim M.K."/>
        </authorList>
    </citation>
    <scope>NUCLEOTIDE SEQUENCE</scope>
    <source>
        <strain evidence="2">BT702</strain>
    </source>
</reference>
<organism evidence="2 3">
    <name type="scientific">Spirosoma profusum</name>
    <dbReference type="NCBI Taxonomy" id="2771354"/>
    <lineage>
        <taxon>Bacteria</taxon>
        <taxon>Pseudomonadati</taxon>
        <taxon>Bacteroidota</taxon>
        <taxon>Cytophagia</taxon>
        <taxon>Cytophagales</taxon>
        <taxon>Cytophagaceae</taxon>
        <taxon>Spirosoma</taxon>
    </lineage>
</organism>
<feature type="transmembrane region" description="Helical" evidence="1">
    <location>
        <begin position="103"/>
        <end position="124"/>
    </location>
</feature>
<accession>A0A926Y107</accession>
<feature type="transmembrane region" description="Helical" evidence="1">
    <location>
        <begin position="6"/>
        <end position="28"/>
    </location>
</feature>
<feature type="transmembrane region" description="Helical" evidence="1">
    <location>
        <begin position="49"/>
        <end position="67"/>
    </location>
</feature>
<sequence>MSGTVMVYLCGVHSLGFAIFHAFFWRIFDWKNDLKTSSVSTRAIIQISNLRLIHVFLLSTVLCFWLPDELLSTKIGQVFLAGMALFWLGRTLEQFILLPYNQLFIHVLTALFALGALLFTLPLLT</sequence>
<keyword evidence="1" id="KW-1133">Transmembrane helix</keyword>
<evidence type="ECO:0000256" key="1">
    <source>
        <dbReference type="SAM" id="Phobius"/>
    </source>
</evidence>
<protein>
    <submittedName>
        <fullName evidence="2">Uncharacterized protein</fullName>
    </submittedName>
</protein>
<dbReference type="RefSeq" id="WP_190891412.1">
    <property type="nucleotide sequence ID" value="NZ_JACWZY010000035.1"/>
</dbReference>
<proteinExistence type="predicted"/>
<dbReference type="AlphaFoldDB" id="A0A926Y107"/>
<keyword evidence="1" id="KW-0472">Membrane</keyword>
<keyword evidence="1" id="KW-0812">Transmembrane</keyword>
<feature type="transmembrane region" description="Helical" evidence="1">
    <location>
        <begin position="73"/>
        <end position="91"/>
    </location>
</feature>